<evidence type="ECO:0000313" key="2">
    <source>
        <dbReference type="Proteomes" id="UP000267821"/>
    </source>
</evidence>
<dbReference type="InParanoid" id="A0A3N4LX34"/>
<protein>
    <submittedName>
        <fullName evidence="1">Uncharacterized protein</fullName>
    </submittedName>
</protein>
<name>A0A3N4LX34_9PEZI</name>
<keyword evidence="2" id="KW-1185">Reference proteome</keyword>
<evidence type="ECO:0000313" key="1">
    <source>
        <dbReference type="EMBL" id="RPB25732.1"/>
    </source>
</evidence>
<proteinExistence type="predicted"/>
<sequence length="110" mass="12519">MGTNCEPSALSKIGITKDAHQAYKNLKAHFEGKTVTDLGVLLASIVKLSYDDRSTIEHYIEEFEWKLDFMKATLSTGEFSKKGLLQHLVSEDDDAKSEFILMYQCHIYIQ</sequence>
<organism evidence="1 2">
    <name type="scientific">Terfezia boudieri ATCC MYA-4762</name>
    <dbReference type="NCBI Taxonomy" id="1051890"/>
    <lineage>
        <taxon>Eukaryota</taxon>
        <taxon>Fungi</taxon>
        <taxon>Dikarya</taxon>
        <taxon>Ascomycota</taxon>
        <taxon>Pezizomycotina</taxon>
        <taxon>Pezizomycetes</taxon>
        <taxon>Pezizales</taxon>
        <taxon>Pezizaceae</taxon>
        <taxon>Terfezia</taxon>
    </lineage>
</organism>
<dbReference type="Proteomes" id="UP000267821">
    <property type="component" value="Unassembled WGS sequence"/>
</dbReference>
<reference evidence="1 2" key="1">
    <citation type="journal article" date="2018" name="Nat. Ecol. Evol.">
        <title>Pezizomycetes genomes reveal the molecular basis of ectomycorrhizal truffle lifestyle.</title>
        <authorList>
            <person name="Murat C."/>
            <person name="Payen T."/>
            <person name="Noel B."/>
            <person name="Kuo A."/>
            <person name="Morin E."/>
            <person name="Chen J."/>
            <person name="Kohler A."/>
            <person name="Krizsan K."/>
            <person name="Balestrini R."/>
            <person name="Da Silva C."/>
            <person name="Montanini B."/>
            <person name="Hainaut M."/>
            <person name="Levati E."/>
            <person name="Barry K.W."/>
            <person name="Belfiori B."/>
            <person name="Cichocki N."/>
            <person name="Clum A."/>
            <person name="Dockter R.B."/>
            <person name="Fauchery L."/>
            <person name="Guy J."/>
            <person name="Iotti M."/>
            <person name="Le Tacon F."/>
            <person name="Lindquist E.A."/>
            <person name="Lipzen A."/>
            <person name="Malagnac F."/>
            <person name="Mello A."/>
            <person name="Molinier V."/>
            <person name="Miyauchi S."/>
            <person name="Poulain J."/>
            <person name="Riccioni C."/>
            <person name="Rubini A."/>
            <person name="Sitrit Y."/>
            <person name="Splivallo R."/>
            <person name="Traeger S."/>
            <person name="Wang M."/>
            <person name="Zifcakova L."/>
            <person name="Wipf D."/>
            <person name="Zambonelli A."/>
            <person name="Paolocci F."/>
            <person name="Nowrousian M."/>
            <person name="Ottonello S."/>
            <person name="Baldrian P."/>
            <person name="Spatafora J.W."/>
            <person name="Henrissat B."/>
            <person name="Nagy L.G."/>
            <person name="Aury J.M."/>
            <person name="Wincker P."/>
            <person name="Grigoriev I.V."/>
            <person name="Bonfante P."/>
            <person name="Martin F.M."/>
        </authorList>
    </citation>
    <scope>NUCLEOTIDE SEQUENCE [LARGE SCALE GENOMIC DNA]</scope>
    <source>
        <strain evidence="1 2">ATCC MYA-4762</strain>
    </source>
</reference>
<dbReference type="AlphaFoldDB" id="A0A3N4LX34"/>
<gene>
    <name evidence="1" type="ORF">L211DRAFT_847536</name>
</gene>
<accession>A0A3N4LX34</accession>
<dbReference type="EMBL" id="ML121536">
    <property type="protein sequence ID" value="RPB25732.1"/>
    <property type="molecule type" value="Genomic_DNA"/>
</dbReference>